<organism evidence="3">
    <name type="scientific">Setaria italica</name>
    <name type="common">Foxtail millet</name>
    <name type="synonym">Panicum italicum</name>
    <dbReference type="NCBI Taxonomy" id="4555"/>
    <lineage>
        <taxon>Eukaryota</taxon>
        <taxon>Viridiplantae</taxon>
        <taxon>Streptophyta</taxon>
        <taxon>Embryophyta</taxon>
        <taxon>Tracheophyta</taxon>
        <taxon>Spermatophyta</taxon>
        <taxon>Magnoliopsida</taxon>
        <taxon>Liliopsida</taxon>
        <taxon>Poales</taxon>
        <taxon>Poaceae</taxon>
        <taxon>PACMAD clade</taxon>
        <taxon>Panicoideae</taxon>
        <taxon>Panicodae</taxon>
        <taxon>Paniceae</taxon>
        <taxon>Cenchrinae</taxon>
        <taxon>Setaria</taxon>
    </lineage>
</organism>
<evidence type="ECO:0000256" key="1">
    <source>
        <dbReference type="SAM" id="MobiDB-lite"/>
    </source>
</evidence>
<feature type="compositionally biased region" description="Acidic residues" evidence="1">
    <location>
        <begin position="65"/>
        <end position="104"/>
    </location>
</feature>
<sequence>MADEPSDACSRTDGDGVRAGRNNKRKSSQACSYRFIIRNERECYVICVFAAVVFLLIYLFTEYDDEEESDEEDGEEEGERCEEDGKEEDEEEEGNDEGEEEEDGEAHAELLKVTVDCFIATKAWAELELGPGNANIKEIVGMLRFIPGYDEAVKARQDRKP</sequence>
<name>A0A368QDF8_SETIT</name>
<evidence type="ECO:0000313" key="3">
    <source>
        <dbReference type="EMBL" id="RCV15912.1"/>
    </source>
</evidence>
<reference evidence="3" key="2">
    <citation type="submission" date="2015-07" db="EMBL/GenBank/DDBJ databases">
        <authorList>
            <person name="Noorani M."/>
        </authorList>
    </citation>
    <scope>NUCLEOTIDE SEQUENCE</scope>
    <source>
        <strain evidence="3">Yugu1</strain>
    </source>
</reference>
<accession>A0A368QDF8</accession>
<dbReference type="EMBL" id="CM003530">
    <property type="protein sequence ID" value="RCV15912.1"/>
    <property type="molecule type" value="Genomic_DNA"/>
</dbReference>
<protein>
    <submittedName>
        <fullName evidence="3">Uncharacterized protein</fullName>
    </submittedName>
</protein>
<keyword evidence="2" id="KW-0472">Membrane</keyword>
<dbReference type="AlphaFoldDB" id="A0A368QDF8"/>
<gene>
    <name evidence="3" type="ORF">SETIT_3G095900v2</name>
</gene>
<proteinExistence type="predicted"/>
<keyword evidence="2" id="KW-0812">Transmembrane</keyword>
<dbReference type="OrthoDB" id="690301at2759"/>
<feature type="region of interest" description="Disordered" evidence="1">
    <location>
        <begin position="65"/>
        <end position="106"/>
    </location>
</feature>
<reference evidence="3" key="1">
    <citation type="journal article" date="2012" name="Nat. Biotechnol.">
        <title>Reference genome sequence of the model plant Setaria.</title>
        <authorList>
            <person name="Bennetzen J.L."/>
            <person name="Schmutz J."/>
            <person name="Wang H."/>
            <person name="Percifield R."/>
            <person name="Hawkins J."/>
            <person name="Pontaroli A.C."/>
            <person name="Estep M."/>
            <person name="Feng L."/>
            <person name="Vaughn J.N."/>
            <person name="Grimwood J."/>
            <person name="Jenkins J."/>
            <person name="Barry K."/>
            <person name="Lindquist E."/>
            <person name="Hellsten U."/>
            <person name="Deshpande S."/>
            <person name="Wang X."/>
            <person name="Wu X."/>
            <person name="Mitros T."/>
            <person name="Triplett J."/>
            <person name="Yang X."/>
            <person name="Ye C.Y."/>
            <person name="Mauro-Herrera M."/>
            <person name="Wang L."/>
            <person name="Li P."/>
            <person name="Sharma M."/>
            <person name="Sharma R."/>
            <person name="Ronald P.C."/>
            <person name="Panaud O."/>
            <person name="Kellogg E.A."/>
            <person name="Brutnell T.P."/>
            <person name="Doust A.N."/>
            <person name="Tuskan G.A."/>
            <person name="Rokhsar D."/>
            <person name="Devos K.M."/>
        </authorList>
    </citation>
    <scope>NUCLEOTIDE SEQUENCE [LARGE SCALE GENOMIC DNA]</scope>
    <source>
        <strain evidence="3">Yugu1</strain>
    </source>
</reference>
<evidence type="ECO:0000256" key="2">
    <source>
        <dbReference type="SAM" id="Phobius"/>
    </source>
</evidence>
<feature type="region of interest" description="Disordered" evidence="1">
    <location>
        <begin position="1"/>
        <end position="23"/>
    </location>
</feature>
<keyword evidence="2" id="KW-1133">Transmembrane helix</keyword>
<feature type="transmembrane region" description="Helical" evidence="2">
    <location>
        <begin position="43"/>
        <end position="61"/>
    </location>
</feature>